<organism evidence="6 7">
    <name type="scientific">Pseudidiomarina aestuarii</name>
    <dbReference type="NCBI Taxonomy" id="624146"/>
    <lineage>
        <taxon>Bacteria</taxon>
        <taxon>Pseudomonadati</taxon>
        <taxon>Pseudomonadota</taxon>
        <taxon>Gammaproteobacteria</taxon>
        <taxon>Alteromonadales</taxon>
        <taxon>Idiomarinaceae</taxon>
        <taxon>Pseudidiomarina</taxon>
    </lineage>
</organism>
<dbReference type="InterPro" id="IPR005119">
    <property type="entry name" value="LysR_subst-bd"/>
</dbReference>
<dbReference type="Pfam" id="PF03466">
    <property type="entry name" value="LysR_substrate"/>
    <property type="match status" value="1"/>
</dbReference>
<keyword evidence="2" id="KW-0805">Transcription regulation</keyword>
<dbReference type="Gene3D" id="1.10.10.10">
    <property type="entry name" value="Winged helix-like DNA-binding domain superfamily/Winged helix DNA-binding domain"/>
    <property type="match status" value="1"/>
</dbReference>
<comment type="caution">
    <text evidence="6">The sequence shown here is derived from an EMBL/GenBank/DDBJ whole genome shotgun (WGS) entry which is preliminary data.</text>
</comment>
<protein>
    <submittedName>
        <fullName evidence="6">LysR family transcriptional regulator</fullName>
    </submittedName>
</protein>
<dbReference type="RefSeq" id="WP_169930711.1">
    <property type="nucleotide sequence ID" value="NZ_PIPR01000001.1"/>
</dbReference>
<sequence>MDFDWDDAKAFLVTAETGSLTAAAKLLRTSQPTVGRRVAALEESLGVVLFERSKNSLFLTPQGERILEALQGMEQVANNVILVAKGATESLAGTVTVAVSQVDACFTMPALINELKQLEQTLQVKLEVSNDSADLIHRNADIAIRNFRPTEENLIIRKLGDAKVNLFGTPELCAIHSERDNAASTLPIIGFLETDYLTKILVDGGIAKERINYVCLSDFQLSHIELAKLGLGFALLPTKLGKKVPELNCLFPKDHSVYDYSTWLVCHSELRHNQRIRFVYDFLAERLSR</sequence>
<dbReference type="AlphaFoldDB" id="A0A7Z6ZV69"/>
<reference evidence="7" key="1">
    <citation type="journal article" date="2018" name="Front. Microbiol.">
        <title>Genome-Based Analysis Reveals the Taxonomy and Diversity of the Family Idiomarinaceae.</title>
        <authorList>
            <person name="Liu Y."/>
            <person name="Lai Q."/>
            <person name="Shao Z."/>
        </authorList>
    </citation>
    <scope>NUCLEOTIDE SEQUENCE [LARGE SCALE GENOMIC DNA]</scope>
    <source>
        <strain evidence="7">KYW314</strain>
    </source>
</reference>
<feature type="domain" description="HTH lysR-type" evidence="5">
    <location>
        <begin position="3"/>
        <end position="60"/>
    </location>
</feature>
<evidence type="ECO:0000256" key="1">
    <source>
        <dbReference type="ARBA" id="ARBA00009437"/>
    </source>
</evidence>
<evidence type="ECO:0000256" key="3">
    <source>
        <dbReference type="ARBA" id="ARBA00023125"/>
    </source>
</evidence>
<comment type="similarity">
    <text evidence="1">Belongs to the LysR transcriptional regulatory family.</text>
</comment>
<evidence type="ECO:0000259" key="5">
    <source>
        <dbReference type="PROSITE" id="PS50931"/>
    </source>
</evidence>
<dbReference type="Proteomes" id="UP000287766">
    <property type="component" value="Unassembled WGS sequence"/>
</dbReference>
<dbReference type="Pfam" id="PF00126">
    <property type="entry name" value="HTH_1"/>
    <property type="match status" value="1"/>
</dbReference>
<keyword evidence="3" id="KW-0238">DNA-binding</keyword>
<keyword evidence="7" id="KW-1185">Reference proteome</keyword>
<accession>A0A7Z6ZV69</accession>
<evidence type="ECO:0000256" key="2">
    <source>
        <dbReference type="ARBA" id="ARBA00023015"/>
    </source>
</evidence>
<dbReference type="Gene3D" id="3.40.190.290">
    <property type="match status" value="1"/>
</dbReference>
<dbReference type="PROSITE" id="PS50931">
    <property type="entry name" value="HTH_LYSR"/>
    <property type="match status" value="1"/>
</dbReference>
<dbReference type="InterPro" id="IPR036388">
    <property type="entry name" value="WH-like_DNA-bd_sf"/>
</dbReference>
<dbReference type="PANTHER" id="PTHR30537:SF3">
    <property type="entry name" value="TRANSCRIPTIONAL REGULATORY PROTEIN"/>
    <property type="match status" value="1"/>
</dbReference>
<evidence type="ECO:0000313" key="6">
    <source>
        <dbReference type="EMBL" id="RUO41984.1"/>
    </source>
</evidence>
<dbReference type="InterPro" id="IPR058163">
    <property type="entry name" value="LysR-type_TF_proteobact-type"/>
</dbReference>
<dbReference type="GO" id="GO:0006351">
    <property type="term" value="P:DNA-templated transcription"/>
    <property type="evidence" value="ECO:0007669"/>
    <property type="project" value="TreeGrafter"/>
</dbReference>
<keyword evidence="4" id="KW-0804">Transcription</keyword>
<dbReference type="GO" id="GO:0043565">
    <property type="term" value="F:sequence-specific DNA binding"/>
    <property type="evidence" value="ECO:0007669"/>
    <property type="project" value="TreeGrafter"/>
</dbReference>
<dbReference type="InterPro" id="IPR036390">
    <property type="entry name" value="WH_DNA-bd_sf"/>
</dbReference>
<proteinExistence type="inferred from homology"/>
<dbReference type="GO" id="GO:0003700">
    <property type="term" value="F:DNA-binding transcription factor activity"/>
    <property type="evidence" value="ECO:0007669"/>
    <property type="project" value="InterPro"/>
</dbReference>
<evidence type="ECO:0000313" key="7">
    <source>
        <dbReference type="Proteomes" id="UP000287766"/>
    </source>
</evidence>
<dbReference type="SUPFAM" id="SSF46785">
    <property type="entry name" value="Winged helix' DNA-binding domain"/>
    <property type="match status" value="1"/>
</dbReference>
<evidence type="ECO:0000256" key="4">
    <source>
        <dbReference type="ARBA" id="ARBA00023163"/>
    </source>
</evidence>
<dbReference type="PRINTS" id="PR00039">
    <property type="entry name" value="HTHLYSR"/>
</dbReference>
<gene>
    <name evidence="6" type="ORF">CWE22_07535</name>
</gene>
<dbReference type="InterPro" id="IPR000847">
    <property type="entry name" value="LysR_HTH_N"/>
</dbReference>
<dbReference type="EMBL" id="PIPR01000001">
    <property type="protein sequence ID" value="RUO41984.1"/>
    <property type="molecule type" value="Genomic_DNA"/>
</dbReference>
<dbReference type="PANTHER" id="PTHR30537">
    <property type="entry name" value="HTH-TYPE TRANSCRIPTIONAL REGULATOR"/>
    <property type="match status" value="1"/>
</dbReference>
<name>A0A7Z6ZV69_9GAMM</name>
<dbReference type="SUPFAM" id="SSF53850">
    <property type="entry name" value="Periplasmic binding protein-like II"/>
    <property type="match status" value="1"/>
</dbReference>